<evidence type="ECO:0000313" key="2">
    <source>
        <dbReference type="Proteomes" id="UP001066276"/>
    </source>
</evidence>
<name>A0AAV7NP74_PLEWA</name>
<evidence type="ECO:0000313" key="1">
    <source>
        <dbReference type="EMBL" id="KAJ1115033.1"/>
    </source>
</evidence>
<protein>
    <submittedName>
        <fullName evidence="1">Uncharacterized protein</fullName>
    </submittedName>
</protein>
<sequence>MVARCDDVNLARALYISGAGPAAPPAERAPLLPARARSGTRHRAARSFCDPRVPVPGVRPLLSPSRPA</sequence>
<organism evidence="1 2">
    <name type="scientific">Pleurodeles waltl</name>
    <name type="common">Iberian ribbed newt</name>
    <dbReference type="NCBI Taxonomy" id="8319"/>
    <lineage>
        <taxon>Eukaryota</taxon>
        <taxon>Metazoa</taxon>
        <taxon>Chordata</taxon>
        <taxon>Craniata</taxon>
        <taxon>Vertebrata</taxon>
        <taxon>Euteleostomi</taxon>
        <taxon>Amphibia</taxon>
        <taxon>Batrachia</taxon>
        <taxon>Caudata</taxon>
        <taxon>Salamandroidea</taxon>
        <taxon>Salamandridae</taxon>
        <taxon>Pleurodelinae</taxon>
        <taxon>Pleurodeles</taxon>
    </lineage>
</organism>
<gene>
    <name evidence="1" type="ORF">NDU88_003261</name>
</gene>
<reference evidence="1" key="1">
    <citation type="journal article" date="2022" name="bioRxiv">
        <title>Sequencing and chromosome-scale assembly of the giantPleurodeles waltlgenome.</title>
        <authorList>
            <person name="Brown T."/>
            <person name="Elewa A."/>
            <person name="Iarovenko S."/>
            <person name="Subramanian E."/>
            <person name="Araus A.J."/>
            <person name="Petzold A."/>
            <person name="Susuki M."/>
            <person name="Suzuki K.-i.T."/>
            <person name="Hayashi T."/>
            <person name="Toyoda A."/>
            <person name="Oliveira C."/>
            <person name="Osipova E."/>
            <person name="Leigh N.D."/>
            <person name="Simon A."/>
            <person name="Yun M.H."/>
        </authorList>
    </citation>
    <scope>NUCLEOTIDE SEQUENCE</scope>
    <source>
        <strain evidence="1">20211129_DDA</strain>
        <tissue evidence="1">Liver</tissue>
    </source>
</reference>
<accession>A0AAV7NP74</accession>
<comment type="caution">
    <text evidence="1">The sequence shown here is derived from an EMBL/GenBank/DDBJ whole genome shotgun (WGS) entry which is preliminary data.</text>
</comment>
<dbReference type="AlphaFoldDB" id="A0AAV7NP74"/>
<dbReference type="EMBL" id="JANPWB010000012">
    <property type="protein sequence ID" value="KAJ1115033.1"/>
    <property type="molecule type" value="Genomic_DNA"/>
</dbReference>
<proteinExistence type="predicted"/>
<keyword evidence="2" id="KW-1185">Reference proteome</keyword>
<dbReference type="Proteomes" id="UP001066276">
    <property type="component" value="Chromosome 8"/>
</dbReference>